<sequence>MIARVVASALVVGAVTGGVACWLRHTFLVTTVAGRSMLPTYTSGDRMLVRRVPLARVRSGDVVVLADGDLPARSTRSASTRRDPPGELIVKRAVAVPGDPVPAGVPVPDQVVPPGHLIVLGDNADASYDSRNAGYYAADALIGVVVRGMRRNPHS</sequence>
<evidence type="ECO:0000256" key="4">
    <source>
        <dbReference type="ARBA" id="ARBA00013208"/>
    </source>
</evidence>
<dbReference type="PROSITE" id="PS51257">
    <property type="entry name" value="PROKAR_LIPOPROTEIN"/>
    <property type="match status" value="1"/>
</dbReference>
<dbReference type="PANTHER" id="PTHR43390">
    <property type="entry name" value="SIGNAL PEPTIDASE I"/>
    <property type="match status" value="1"/>
</dbReference>
<feature type="active site" evidence="6">
    <location>
        <position position="91"/>
    </location>
</feature>
<accession>A0A4R0GJC2</accession>
<dbReference type="EMBL" id="SJJR01000014">
    <property type="protein sequence ID" value="TCB95488.1"/>
    <property type="molecule type" value="Genomic_DNA"/>
</dbReference>
<evidence type="ECO:0000313" key="8">
    <source>
        <dbReference type="EMBL" id="TCB95488.1"/>
    </source>
</evidence>
<dbReference type="InterPro" id="IPR019758">
    <property type="entry name" value="Pept_S26A_signal_pept_1_CS"/>
</dbReference>
<dbReference type="Gene3D" id="2.10.109.10">
    <property type="entry name" value="Umud Fragment, subunit A"/>
    <property type="match status" value="1"/>
</dbReference>
<comment type="similarity">
    <text evidence="3">Belongs to the peptidase S26 family.</text>
</comment>
<dbReference type="EC" id="3.4.21.89" evidence="4"/>
<evidence type="ECO:0000256" key="5">
    <source>
        <dbReference type="ARBA" id="ARBA00022801"/>
    </source>
</evidence>
<organism evidence="8 9">
    <name type="scientific">Micromonospora zingiberis</name>
    <dbReference type="NCBI Taxonomy" id="2053011"/>
    <lineage>
        <taxon>Bacteria</taxon>
        <taxon>Bacillati</taxon>
        <taxon>Actinomycetota</taxon>
        <taxon>Actinomycetes</taxon>
        <taxon>Micromonosporales</taxon>
        <taxon>Micromonosporaceae</taxon>
        <taxon>Micromonospora</taxon>
    </lineage>
</organism>
<keyword evidence="5" id="KW-0378">Hydrolase</keyword>
<evidence type="ECO:0000256" key="1">
    <source>
        <dbReference type="ARBA" id="ARBA00000677"/>
    </source>
</evidence>
<dbReference type="OrthoDB" id="5518017at2"/>
<dbReference type="Pfam" id="PF10502">
    <property type="entry name" value="Peptidase_S26"/>
    <property type="match status" value="2"/>
</dbReference>
<proteinExistence type="inferred from homology"/>
<dbReference type="InterPro" id="IPR000223">
    <property type="entry name" value="Pept_S26A_signal_pept_1"/>
</dbReference>
<evidence type="ECO:0000256" key="6">
    <source>
        <dbReference type="PIRSR" id="PIRSR600223-1"/>
    </source>
</evidence>
<feature type="domain" description="Peptidase S26" evidence="7">
    <location>
        <begin position="110"/>
        <end position="146"/>
    </location>
</feature>
<dbReference type="GO" id="GO:0009003">
    <property type="term" value="F:signal peptidase activity"/>
    <property type="evidence" value="ECO:0007669"/>
    <property type="project" value="UniProtKB-EC"/>
</dbReference>
<comment type="catalytic activity">
    <reaction evidence="1">
        <text>Cleavage of hydrophobic, N-terminal signal or leader sequences from secreted and periplasmic proteins.</text>
        <dbReference type="EC" id="3.4.21.89"/>
    </reaction>
</comment>
<protein>
    <recommendedName>
        <fullName evidence="4">signal peptidase I</fullName>
        <ecNumber evidence="4">3.4.21.89</ecNumber>
    </recommendedName>
</protein>
<comment type="subcellular location">
    <subcellularLocation>
        <location evidence="2">Cell membrane</location>
        <topology evidence="2">Single-pass type II membrane protein</topology>
    </subcellularLocation>
</comment>
<dbReference type="InterPro" id="IPR019533">
    <property type="entry name" value="Peptidase_S26"/>
</dbReference>
<name>A0A4R0GJC2_9ACTN</name>
<gene>
    <name evidence="8" type="ORF">E0H26_20100</name>
</gene>
<keyword evidence="9" id="KW-1185">Reference proteome</keyword>
<dbReference type="GO" id="GO:0005886">
    <property type="term" value="C:plasma membrane"/>
    <property type="evidence" value="ECO:0007669"/>
    <property type="project" value="UniProtKB-SubCell"/>
</dbReference>
<feature type="domain" description="Peptidase S26" evidence="7">
    <location>
        <begin position="19"/>
        <end position="101"/>
    </location>
</feature>
<dbReference type="InterPro" id="IPR036286">
    <property type="entry name" value="LexA/Signal_pep-like_sf"/>
</dbReference>
<dbReference type="Proteomes" id="UP000292274">
    <property type="component" value="Unassembled WGS sequence"/>
</dbReference>
<reference evidence="8 9" key="1">
    <citation type="submission" date="2019-02" db="EMBL/GenBank/DDBJ databases">
        <title>Jishengella sp. nov., isolated from a root of Zingiber montanum.</title>
        <authorList>
            <person name="Kuncharoen N."/>
            <person name="Kudo T."/>
            <person name="Masahiro Y."/>
            <person name="Ohkuma M."/>
            <person name="Tanasupawat S."/>
        </authorList>
    </citation>
    <scope>NUCLEOTIDE SEQUENCE [LARGE SCALE GENOMIC DNA]</scope>
    <source>
        <strain evidence="8 9">PLAI 1-1</strain>
    </source>
</reference>
<dbReference type="PROSITE" id="PS00761">
    <property type="entry name" value="SPASE_I_3"/>
    <property type="match status" value="1"/>
</dbReference>
<dbReference type="GO" id="GO:0006465">
    <property type="term" value="P:signal peptide processing"/>
    <property type="evidence" value="ECO:0007669"/>
    <property type="project" value="InterPro"/>
</dbReference>
<evidence type="ECO:0000256" key="3">
    <source>
        <dbReference type="ARBA" id="ARBA00009370"/>
    </source>
</evidence>
<dbReference type="CDD" id="cd06530">
    <property type="entry name" value="S26_SPase_I"/>
    <property type="match status" value="1"/>
</dbReference>
<dbReference type="PRINTS" id="PR00727">
    <property type="entry name" value="LEADERPTASE"/>
</dbReference>
<dbReference type="PANTHER" id="PTHR43390:SF1">
    <property type="entry name" value="CHLOROPLAST PROCESSING PEPTIDASE"/>
    <property type="match status" value="1"/>
</dbReference>
<dbReference type="RefSeq" id="WP_131305894.1">
    <property type="nucleotide sequence ID" value="NZ_SJJR01000014.1"/>
</dbReference>
<dbReference type="AlphaFoldDB" id="A0A4R0GJC2"/>
<evidence type="ECO:0000256" key="2">
    <source>
        <dbReference type="ARBA" id="ARBA00004401"/>
    </source>
</evidence>
<feature type="active site" evidence="6">
    <location>
        <position position="36"/>
    </location>
</feature>
<evidence type="ECO:0000313" key="9">
    <source>
        <dbReference type="Proteomes" id="UP000292274"/>
    </source>
</evidence>
<comment type="caution">
    <text evidence="8">The sequence shown here is derived from an EMBL/GenBank/DDBJ whole genome shotgun (WGS) entry which is preliminary data.</text>
</comment>
<dbReference type="SUPFAM" id="SSF51306">
    <property type="entry name" value="LexA/Signal peptidase"/>
    <property type="match status" value="1"/>
</dbReference>
<dbReference type="GO" id="GO:0004252">
    <property type="term" value="F:serine-type endopeptidase activity"/>
    <property type="evidence" value="ECO:0007669"/>
    <property type="project" value="InterPro"/>
</dbReference>
<evidence type="ECO:0000259" key="7">
    <source>
        <dbReference type="Pfam" id="PF10502"/>
    </source>
</evidence>